<keyword evidence="3" id="KW-1185">Reference proteome</keyword>
<organism evidence="2 3">
    <name type="scientific">Polypedilum vanderplanki</name>
    <name type="common">Sleeping chironomid midge</name>
    <dbReference type="NCBI Taxonomy" id="319348"/>
    <lineage>
        <taxon>Eukaryota</taxon>
        <taxon>Metazoa</taxon>
        <taxon>Ecdysozoa</taxon>
        <taxon>Arthropoda</taxon>
        <taxon>Hexapoda</taxon>
        <taxon>Insecta</taxon>
        <taxon>Pterygota</taxon>
        <taxon>Neoptera</taxon>
        <taxon>Endopterygota</taxon>
        <taxon>Diptera</taxon>
        <taxon>Nematocera</taxon>
        <taxon>Chironomoidea</taxon>
        <taxon>Chironomidae</taxon>
        <taxon>Chironominae</taxon>
        <taxon>Polypedilum</taxon>
        <taxon>Polypedilum</taxon>
    </lineage>
</organism>
<name>A0A9J6BUC7_POLVA</name>
<protein>
    <submittedName>
        <fullName evidence="2">Uncharacterized protein</fullName>
    </submittedName>
</protein>
<accession>A0A9J6BUC7</accession>
<proteinExistence type="predicted"/>
<feature type="transmembrane region" description="Helical" evidence="1">
    <location>
        <begin position="57"/>
        <end position="77"/>
    </location>
</feature>
<evidence type="ECO:0000313" key="3">
    <source>
        <dbReference type="Proteomes" id="UP001107558"/>
    </source>
</evidence>
<evidence type="ECO:0000313" key="2">
    <source>
        <dbReference type="EMBL" id="KAG5673157.1"/>
    </source>
</evidence>
<dbReference type="AlphaFoldDB" id="A0A9J6BUC7"/>
<comment type="caution">
    <text evidence="2">The sequence shown here is derived from an EMBL/GenBank/DDBJ whole genome shotgun (WGS) entry which is preliminary data.</text>
</comment>
<dbReference type="EMBL" id="JADBJN010000003">
    <property type="protein sequence ID" value="KAG5673157.1"/>
    <property type="molecule type" value="Genomic_DNA"/>
</dbReference>
<keyword evidence="1" id="KW-0812">Transmembrane</keyword>
<gene>
    <name evidence="2" type="ORF">PVAND_003225</name>
</gene>
<keyword evidence="1" id="KW-1133">Transmembrane helix</keyword>
<evidence type="ECO:0000256" key="1">
    <source>
        <dbReference type="SAM" id="Phobius"/>
    </source>
</evidence>
<dbReference type="Proteomes" id="UP001107558">
    <property type="component" value="Chromosome 3"/>
</dbReference>
<reference evidence="2" key="1">
    <citation type="submission" date="2021-03" db="EMBL/GenBank/DDBJ databases">
        <title>Chromosome level genome of the anhydrobiotic midge Polypedilum vanderplanki.</title>
        <authorList>
            <person name="Yoshida Y."/>
            <person name="Kikawada T."/>
            <person name="Gusev O."/>
        </authorList>
    </citation>
    <scope>NUCLEOTIDE SEQUENCE</scope>
    <source>
        <strain evidence="2">NIAS01</strain>
        <tissue evidence="2">Whole body or cell culture</tissue>
    </source>
</reference>
<sequence length="106" mass="11588">MIENILNLLLLPNVISFCSTSDNSKALNVGKQIGKTFSLRLAGEFNLISSTSFSKLFVLYSGCLMFVSIFISCTGLTQSSHKKKSGFVDNCYSPSRTIDKSGLMQC</sequence>
<keyword evidence="1" id="KW-0472">Membrane</keyword>